<feature type="transmembrane region" description="Helical" evidence="5">
    <location>
        <begin position="156"/>
        <end position="176"/>
    </location>
</feature>
<feature type="transmembrane region" description="Helical" evidence="5">
    <location>
        <begin position="56"/>
        <end position="77"/>
    </location>
</feature>
<feature type="transmembrane region" description="Helical" evidence="5">
    <location>
        <begin position="324"/>
        <end position="340"/>
    </location>
</feature>
<feature type="transmembrane region" description="Helical" evidence="5">
    <location>
        <begin position="382"/>
        <end position="402"/>
    </location>
</feature>
<evidence type="ECO:0000256" key="1">
    <source>
        <dbReference type="ARBA" id="ARBA00004141"/>
    </source>
</evidence>
<feature type="transmembrane region" description="Helical" evidence="5">
    <location>
        <begin position="239"/>
        <end position="268"/>
    </location>
</feature>
<sequence>MADQTTTGSTEQRTGKTVKDAVGRSAVLGAVFLMATSAIGPGFLTQTATFTSELGAAFACAIVISIVVDIAVQMNVWRVIGVSGLRAHEIGNRVLPGAGYVLAGLVVLGGFIFNIGNVAGSGLGTNALLGLEPRLGGALSALVAIGIFLSRRAGVALDRVVVVLGLVMVLAALVITVTSSPPVGEALRSTVAPDTFSFVATTTIIGGTVGGYITYAGAHRLLDSGRTGVEHVREVARSSVVSILVTGLMRVLLFLAILGVVAGGASLAADNPAGSAFEQAAGEAGLRVFGVILWAAALTSVIGAAYTSVSFLTTSRTAPRTRNLLTVAFIAVSALTFVVIEQAPAQLLVFAGTFNGLILPIGFSVLLWAAWRRRDLLQGYRYPGWLLGVGVLAWLLTLYLGYNAVRGLGSL</sequence>
<evidence type="ECO:0000256" key="4">
    <source>
        <dbReference type="ARBA" id="ARBA00023136"/>
    </source>
</evidence>
<dbReference type="GO" id="GO:0034755">
    <property type="term" value="P:iron ion transmembrane transport"/>
    <property type="evidence" value="ECO:0007669"/>
    <property type="project" value="TreeGrafter"/>
</dbReference>
<feature type="transmembrane region" description="Helical" evidence="5">
    <location>
        <begin position="98"/>
        <end position="119"/>
    </location>
</feature>
<keyword evidence="7" id="KW-1185">Reference proteome</keyword>
<keyword evidence="4 5" id="KW-0472">Membrane</keyword>
<dbReference type="KEGG" id="pei:H9L10_00975"/>
<name>A0A7G9R291_9MICO</name>
<keyword evidence="3 5" id="KW-1133">Transmembrane helix</keyword>
<feature type="transmembrane region" description="Helical" evidence="5">
    <location>
        <begin position="288"/>
        <end position="312"/>
    </location>
</feature>
<dbReference type="PANTHER" id="PTHR11706">
    <property type="entry name" value="SOLUTE CARRIER PROTEIN FAMILY 11 MEMBER"/>
    <property type="match status" value="1"/>
</dbReference>
<feature type="transmembrane region" description="Helical" evidence="5">
    <location>
        <begin position="346"/>
        <end position="370"/>
    </location>
</feature>
<dbReference type="Proteomes" id="UP000515976">
    <property type="component" value="Chromosome"/>
</dbReference>
<dbReference type="AlphaFoldDB" id="A0A7G9R291"/>
<keyword evidence="2 5" id="KW-0812">Transmembrane</keyword>
<feature type="transmembrane region" description="Helical" evidence="5">
    <location>
        <begin position="196"/>
        <end position="218"/>
    </location>
</feature>
<dbReference type="InterPro" id="IPR001046">
    <property type="entry name" value="NRAMP_fam"/>
</dbReference>
<evidence type="ECO:0000256" key="5">
    <source>
        <dbReference type="SAM" id="Phobius"/>
    </source>
</evidence>
<dbReference type="Pfam" id="PF01566">
    <property type="entry name" value="Nramp"/>
    <property type="match status" value="1"/>
</dbReference>
<dbReference type="RefSeq" id="WP_166101603.1">
    <property type="nucleotide sequence ID" value="NZ_BMMY01000004.1"/>
</dbReference>
<feature type="transmembrane region" description="Helical" evidence="5">
    <location>
        <begin position="21"/>
        <end position="44"/>
    </location>
</feature>
<dbReference type="PANTHER" id="PTHR11706:SF2">
    <property type="entry name" value="TRANSPORTER PROTEIN"/>
    <property type="match status" value="1"/>
</dbReference>
<comment type="subcellular location">
    <subcellularLocation>
        <location evidence="1">Membrane</location>
        <topology evidence="1">Multi-pass membrane protein</topology>
    </subcellularLocation>
</comment>
<evidence type="ECO:0000256" key="2">
    <source>
        <dbReference type="ARBA" id="ARBA00022692"/>
    </source>
</evidence>
<gene>
    <name evidence="6" type="ORF">H9L10_00975</name>
</gene>
<dbReference type="GO" id="GO:0005886">
    <property type="term" value="C:plasma membrane"/>
    <property type="evidence" value="ECO:0007669"/>
    <property type="project" value="TreeGrafter"/>
</dbReference>
<dbReference type="GO" id="GO:0015086">
    <property type="term" value="F:cadmium ion transmembrane transporter activity"/>
    <property type="evidence" value="ECO:0007669"/>
    <property type="project" value="TreeGrafter"/>
</dbReference>
<proteinExistence type="predicted"/>
<dbReference type="GO" id="GO:0005384">
    <property type="term" value="F:manganese ion transmembrane transporter activity"/>
    <property type="evidence" value="ECO:0007669"/>
    <property type="project" value="TreeGrafter"/>
</dbReference>
<accession>A0A7G9R291</accession>
<feature type="transmembrane region" description="Helical" evidence="5">
    <location>
        <begin position="131"/>
        <end position="149"/>
    </location>
</feature>
<dbReference type="EMBL" id="CP060712">
    <property type="protein sequence ID" value="QNN49716.1"/>
    <property type="molecule type" value="Genomic_DNA"/>
</dbReference>
<evidence type="ECO:0000313" key="6">
    <source>
        <dbReference type="EMBL" id="QNN49716.1"/>
    </source>
</evidence>
<evidence type="ECO:0000256" key="3">
    <source>
        <dbReference type="ARBA" id="ARBA00022989"/>
    </source>
</evidence>
<organism evidence="6 7">
    <name type="scientific">Phycicoccus endophyticus</name>
    <dbReference type="NCBI Taxonomy" id="1690220"/>
    <lineage>
        <taxon>Bacteria</taxon>
        <taxon>Bacillati</taxon>
        <taxon>Actinomycetota</taxon>
        <taxon>Actinomycetes</taxon>
        <taxon>Micrococcales</taxon>
        <taxon>Intrasporangiaceae</taxon>
        <taxon>Phycicoccus</taxon>
    </lineage>
</organism>
<reference evidence="6 7" key="1">
    <citation type="submission" date="2020-08" db="EMBL/GenBank/DDBJ databases">
        <title>Genome sequence of Phycicoccus endophyticus JCM 31784T.</title>
        <authorList>
            <person name="Hyun D.-W."/>
            <person name="Bae J.-W."/>
        </authorList>
    </citation>
    <scope>NUCLEOTIDE SEQUENCE [LARGE SCALE GENOMIC DNA]</scope>
    <source>
        <strain evidence="6 7">JCM 31784</strain>
    </source>
</reference>
<evidence type="ECO:0000313" key="7">
    <source>
        <dbReference type="Proteomes" id="UP000515976"/>
    </source>
</evidence>
<protein>
    <submittedName>
        <fullName evidence="6">Divalent metal cation transporter</fullName>
    </submittedName>
</protein>